<dbReference type="WBParaSite" id="GPUH_0000781301-mRNA-1">
    <property type="protein sequence ID" value="GPUH_0000781301-mRNA-1"/>
    <property type="gene ID" value="GPUH_0000781301"/>
</dbReference>
<dbReference type="SUPFAM" id="SSF51735">
    <property type="entry name" value="NAD(P)-binding Rossmann-fold domains"/>
    <property type="match status" value="1"/>
</dbReference>
<dbReference type="AlphaFoldDB" id="A0A183DGG3"/>
<organism evidence="3">
    <name type="scientific">Gongylonema pulchrum</name>
    <dbReference type="NCBI Taxonomy" id="637853"/>
    <lineage>
        <taxon>Eukaryota</taxon>
        <taxon>Metazoa</taxon>
        <taxon>Ecdysozoa</taxon>
        <taxon>Nematoda</taxon>
        <taxon>Chromadorea</taxon>
        <taxon>Rhabditida</taxon>
        <taxon>Spirurina</taxon>
        <taxon>Spiruromorpha</taxon>
        <taxon>Spiruroidea</taxon>
        <taxon>Gongylonematidae</taxon>
        <taxon>Gongylonema</taxon>
    </lineage>
</organism>
<dbReference type="InterPro" id="IPR036291">
    <property type="entry name" value="NAD(P)-bd_dom_sf"/>
</dbReference>
<gene>
    <name evidence="1" type="ORF">GPUH_LOCUS7801</name>
</gene>
<protein>
    <submittedName>
        <fullName evidence="3">GFO_IDH_MocA domain-containing protein</fullName>
    </submittedName>
</protein>
<keyword evidence="2" id="KW-1185">Reference proteome</keyword>
<proteinExistence type="predicted"/>
<accession>A0A183DGG3</accession>
<name>A0A183DGG3_9BILA</name>
<evidence type="ECO:0000313" key="3">
    <source>
        <dbReference type="WBParaSite" id="GPUH_0000781301-mRNA-1"/>
    </source>
</evidence>
<dbReference type="OrthoDB" id="206708at2759"/>
<evidence type="ECO:0000313" key="2">
    <source>
        <dbReference type="Proteomes" id="UP000271098"/>
    </source>
</evidence>
<dbReference type="EMBL" id="UYRT01021100">
    <property type="protein sequence ID" value="VDK59728.1"/>
    <property type="molecule type" value="Genomic_DNA"/>
</dbReference>
<dbReference type="Proteomes" id="UP000271098">
    <property type="component" value="Unassembled WGS sequence"/>
</dbReference>
<evidence type="ECO:0000313" key="1">
    <source>
        <dbReference type="EMBL" id="VDK59728.1"/>
    </source>
</evidence>
<sequence>MIWGAGKVGRRFYRALKNENRRKVTAFCDIDEKKLHCGRYEYFDREQRRVTSIVPVIPLR</sequence>
<reference evidence="3" key="1">
    <citation type="submission" date="2016-06" db="UniProtKB">
        <authorList>
            <consortium name="WormBaseParasite"/>
        </authorList>
    </citation>
    <scope>IDENTIFICATION</scope>
</reference>
<reference evidence="1 2" key="2">
    <citation type="submission" date="2018-11" db="EMBL/GenBank/DDBJ databases">
        <authorList>
            <consortium name="Pathogen Informatics"/>
        </authorList>
    </citation>
    <scope>NUCLEOTIDE SEQUENCE [LARGE SCALE GENOMIC DNA]</scope>
</reference>